<gene>
    <name evidence="11" type="primary">105622991</name>
</gene>
<reference evidence="12" key="1">
    <citation type="journal article" date="2011" name="PLoS Genet.">
        <title>The genome sequence of the leaf-cutter ant Atta cephalotes reveals insights into its obligate symbiotic lifestyle.</title>
        <authorList>
            <person name="Suen G."/>
            <person name="Teiling C."/>
            <person name="Li L."/>
            <person name="Holt C."/>
            <person name="Abouheif E."/>
            <person name="Bornberg-Bauer E."/>
            <person name="Bouffard P."/>
            <person name="Caldera E.J."/>
            <person name="Cash E."/>
            <person name="Cavanaugh A."/>
            <person name="Denas O."/>
            <person name="Elhaik E."/>
            <person name="Fave M.J."/>
            <person name="Gadau J."/>
            <person name="Gibson J.D."/>
            <person name="Graur D."/>
            <person name="Grubbs K.J."/>
            <person name="Hagen D.E."/>
            <person name="Harkins T.T."/>
            <person name="Helmkampf M."/>
            <person name="Hu H."/>
            <person name="Johnson B.R."/>
            <person name="Kim J."/>
            <person name="Marsh S.E."/>
            <person name="Moeller J.A."/>
            <person name="Munoz-Torres M.C."/>
            <person name="Murphy M.C."/>
            <person name="Naughton M.C."/>
            <person name="Nigam S."/>
            <person name="Overson R."/>
            <person name="Rajakumar R."/>
            <person name="Reese J.T."/>
            <person name="Scott J.J."/>
            <person name="Smith C.R."/>
            <person name="Tao S."/>
            <person name="Tsutsui N.D."/>
            <person name="Viljakainen L."/>
            <person name="Wissler L."/>
            <person name="Yandell M.D."/>
            <person name="Zimmer F."/>
            <person name="Taylor J."/>
            <person name="Slater S.C."/>
            <person name="Clifton S.W."/>
            <person name="Warren W.C."/>
            <person name="Elsik C.G."/>
            <person name="Smith C.D."/>
            <person name="Weinstock G.M."/>
            <person name="Gerardo N.M."/>
            <person name="Currie C.R."/>
        </authorList>
    </citation>
    <scope>NUCLEOTIDE SEQUENCE [LARGE SCALE GENOMIC DNA]</scope>
</reference>
<dbReference type="OrthoDB" id="6597368at2759"/>
<evidence type="ECO:0000256" key="8">
    <source>
        <dbReference type="ARBA" id="ARBA00023170"/>
    </source>
</evidence>
<dbReference type="EnsemblMetazoa" id="XM_012204393.1">
    <property type="protein sequence ID" value="XP_012059783.1"/>
    <property type="gene ID" value="LOC105622991"/>
</dbReference>
<evidence type="ECO:0000256" key="5">
    <source>
        <dbReference type="ARBA" id="ARBA00022725"/>
    </source>
</evidence>
<keyword evidence="3" id="KW-0716">Sensory transduction</keyword>
<dbReference type="EMBL" id="ADTU01023282">
    <property type="status" value="NOT_ANNOTATED_CDS"/>
    <property type="molecule type" value="Genomic_DNA"/>
</dbReference>
<feature type="transmembrane region" description="Helical" evidence="10">
    <location>
        <begin position="54"/>
        <end position="74"/>
    </location>
</feature>
<dbReference type="Pfam" id="PF02949">
    <property type="entry name" value="7tm_6"/>
    <property type="match status" value="1"/>
</dbReference>
<dbReference type="GO" id="GO:0007165">
    <property type="term" value="P:signal transduction"/>
    <property type="evidence" value="ECO:0007669"/>
    <property type="project" value="UniProtKB-KW"/>
</dbReference>
<organism evidence="11 12">
    <name type="scientific">Atta cephalotes</name>
    <name type="common">Leafcutter ant</name>
    <dbReference type="NCBI Taxonomy" id="12957"/>
    <lineage>
        <taxon>Eukaryota</taxon>
        <taxon>Metazoa</taxon>
        <taxon>Ecdysozoa</taxon>
        <taxon>Arthropoda</taxon>
        <taxon>Hexapoda</taxon>
        <taxon>Insecta</taxon>
        <taxon>Pterygota</taxon>
        <taxon>Neoptera</taxon>
        <taxon>Endopterygota</taxon>
        <taxon>Hymenoptera</taxon>
        <taxon>Apocrita</taxon>
        <taxon>Aculeata</taxon>
        <taxon>Formicoidea</taxon>
        <taxon>Formicidae</taxon>
        <taxon>Myrmicinae</taxon>
        <taxon>Atta</taxon>
    </lineage>
</organism>
<dbReference type="InParanoid" id="A0A158NQH5"/>
<evidence type="ECO:0000256" key="9">
    <source>
        <dbReference type="ARBA" id="ARBA00023224"/>
    </source>
</evidence>
<proteinExistence type="predicted"/>
<evidence type="ECO:0000256" key="3">
    <source>
        <dbReference type="ARBA" id="ARBA00022606"/>
    </source>
</evidence>
<reference evidence="11" key="2">
    <citation type="submission" date="2016-04" db="UniProtKB">
        <authorList>
            <consortium name="EnsemblMetazoa"/>
        </authorList>
    </citation>
    <scope>IDENTIFICATION</scope>
</reference>
<evidence type="ECO:0000256" key="10">
    <source>
        <dbReference type="SAM" id="Phobius"/>
    </source>
</evidence>
<sequence length="197" mass="22515">MTNELSFIEIEGRFAERINTVFTLMIFVQFSISSTVLCLSIYKMLTKNLLSLDFAYNLSYLGCMLMQIYLYCWFGNEVTLKINVRRENNRDRRNASIPSQIYSEPIPGRELNPVRIVEEARHMQQHHSLLAKQNNESCLISYKSNLFENACANLIPGDMATHQLSISCENGEIANNQPVANAEIEAEIGRLRNTIGE</sequence>
<evidence type="ECO:0000313" key="11">
    <source>
        <dbReference type="EnsemblMetazoa" id="XP_012059783.1"/>
    </source>
</evidence>
<dbReference type="EMBL" id="ADTU01023283">
    <property type="status" value="NOT_ANNOTATED_CDS"/>
    <property type="molecule type" value="Genomic_DNA"/>
</dbReference>
<evidence type="ECO:0000256" key="2">
    <source>
        <dbReference type="ARBA" id="ARBA00022475"/>
    </source>
</evidence>
<dbReference type="PANTHER" id="PTHR21137:SF35">
    <property type="entry name" value="ODORANT RECEPTOR 19A-RELATED"/>
    <property type="match status" value="1"/>
</dbReference>
<dbReference type="EMBL" id="ADTU01023284">
    <property type="status" value="NOT_ANNOTATED_CDS"/>
    <property type="molecule type" value="Genomic_DNA"/>
</dbReference>
<accession>A0A158NQH5</accession>
<keyword evidence="8" id="KW-0675">Receptor</keyword>
<comment type="subcellular location">
    <subcellularLocation>
        <location evidence="1">Cell membrane</location>
        <topology evidence="1">Multi-pass membrane protein</topology>
    </subcellularLocation>
</comment>
<keyword evidence="9" id="KW-0807">Transducer</keyword>
<name>A0A158NQH5_ATTCE</name>
<keyword evidence="12" id="KW-1185">Reference proteome</keyword>
<dbReference type="KEGG" id="acep:105622991"/>
<dbReference type="InterPro" id="IPR004117">
    <property type="entry name" value="7tm6_olfct_rcpt"/>
</dbReference>
<dbReference type="GO" id="GO:0005886">
    <property type="term" value="C:plasma membrane"/>
    <property type="evidence" value="ECO:0007669"/>
    <property type="project" value="UniProtKB-SubCell"/>
</dbReference>
<keyword evidence="2" id="KW-1003">Cell membrane</keyword>
<feature type="transmembrane region" description="Helical" evidence="10">
    <location>
        <begin position="21"/>
        <end position="42"/>
    </location>
</feature>
<keyword evidence="5" id="KW-0552">Olfaction</keyword>
<keyword evidence="7 10" id="KW-0472">Membrane</keyword>
<evidence type="ECO:0000256" key="1">
    <source>
        <dbReference type="ARBA" id="ARBA00004651"/>
    </source>
</evidence>
<keyword evidence="4 10" id="KW-0812">Transmembrane</keyword>
<evidence type="ECO:0000313" key="12">
    <source>
        <dbReference type="Proteomes" id="UP000005205"/>
    </source>
</evidence>
<dbReference type="GO" id="GO:0004984">
    <property type="term" value="F:olfactory receptor activity"/>
    <property type="evidence" value="ECO:0007669"/>
    <property type="project" value="InterPro"/>
</dbReference>
<dbReference type="Proteomes" id="UP000005205">
    <property type="component" value="Unassembled WGS sequence"/>
</dbReference>
<protein>
    <submittedName>
        <fullName evidence="11">Uncharacterized protein</fullName>
    </submittedName>
</protein>
<dbReference type="AlphaFoldDB" id="A0A158NQH5"/>
<dbReference type="PANTHER" id="PTHR21137">
    <property type="entry name" value="ODORANT RECEPTOR"/>
    <property type="match status" value="1"/>
</dbReference>
<evidence type="ECO:0000256" key="6">
    <source>
        <dbReference type="ARBA" id="ARBA00022989"/>
    </source>
</evidence>
<evidence type="ECO:0000256" key="4">
    <source>
        <dbReference type="ARBA" id="ARBA00022692"/>
    </source>
</evidence>
<keyword evidence="6 10" id="KW-1133">Transmembrane helix</keyword>
<evidence type="ECO:0000256" key="7">
    <source>
        <dbReference type="ARBA" id="ARBA00023136"/>
    </source>
</evidence>
<dbReference type="GO" id="GO:0005549">
    <property type="term" value="F:odorant binding"/>
    <property type="evidence" value="ECO:0007669"/>
    <property type="project" value="InterPro"/>
</dbReference>